<feature type="region of interest" description="Disordered" evidence="1">
    <location>
        <begin position="62"/>
        <end position="86"/>
    </location>
</feature>
<feature type="compositionally biased region" description="Acidic residues" evidence="1">
    <location>
        <begin position="66"/>
        <end position="75"/>
    </location>
</feature>
<comment type="caution">
    <text evidence="2">The sequence shown here is derived from an EMBL/GenBank/DDBJ whole genome shotgun (WGS) entry which is preliminary data.</text>
</comment>
<reference evidence="2" key="1">
    <citation type="journal article" date="2023" name="G3 (Bethesda)">
        <title>A reference genome for the long-term kleptoplast-retaining sea slug Elysia crispata morphotype clarki.</title>
        <authorList>
            <person name="Eastman K.E."/>
            <person name="Pendleton A.L."/>
            <person name="Shaikh M.A."/>
            <person name="Suttiyut T."/>
            <person name="Ogas R."/>
            <person name="Tomko P."/>
            <person name="Gavelis G."/>
            <person name="Widhalm J.R."/>
            <person name="Wisecaver J.H."/>
        </authorList>
    </citation>
    <scope>NUCLEOTIDE SEQUENCE</scope>
    <source>
        <strain evidence="2">ECLA1</strain>
    </source>
</reference>
<keyword evidence="3" id="KW-1185">Reference proteome</keyword>
<feature type="region of interest" description="Disordered" evidence="1">
    <location>
        <begin position="135"/>
        <end position="201"/>
    </location>
</feature>
<evidence type="ECO:0000313" key="3">
    <source>
        <dbReference type="Proteomes" id="UP001283361"/>
    </source>
</evidence>
<accession>A0AAE0ZMD8</accession>
<organism evidence="2 3">
    <name type="scientific">Elysia crispata</name>
    <name type="common">lettuce slug</name>
    <dbReference type="NCBI Taxonomy" id="231223"/>
    <lineage>
        <taxon>Eukaryota</taxon>
        <taxon>Metazoa</taxon>
        <taxon>Spiralia</taxon>
        <taxon>Lophotrochozoa</taxon>
        <taxon>Mollusca</taxon>
        <taxon>Gastropoda</taxon>
        <taxon>Heterobranchia</taxon>
        <taxon>Euthyneura</taxon>
        <taxon>Panpulmonata</taxon>
        <taxon>Sacoglossa</taxon>
        <taxon>Placobranchoidea</taxon>
        <taxon>Plakobranchidae</taxon>
        <taxon>Elysia</taxon>
    </lineage>
</organism>
<dbReference type="Proteomes" id="UP001283361">
    <property type="component" value="Unassembled WGS sequence"/>
</dbReference>
<proteinExistence type="predicted"/>
<sequence>MRDRKPGVGPQGGMYDDQSIADSSSDFEIDDDDVCDTDSEWSDSAVASLGLKVKGSVRRRALLPDIDTDSGDEDNLPLSSLRKRNDNIQRVSVEAAQHLVATISSSQTATLSSENHQPMRYPALVVDVPDAVAPAPKEISASSSTPHPPASTVSEDVGLSPRSSSAAPVEPGPPSVTSDISSECTDRGSKKMCRKRPRQPSTWKQNERKMLKNTGKAYIGFKGKEVLSKTIGPGCISEAIRSHKNLGKRVR</sequence>
<dbReference type="EMBL" id="JAWDGP010003723">
    <property type="protein sequence ID" value="KAK3771561.1"/>
    <property type="molecule type" value="Genomic_DNA"/>
</dbReference>
<gene>
    <name evidence="2" type="ORF">RRG08_066650</name>
</gene>
<feature type="compositionally biased region" description="Acidic residues" evidence="1">
    <location>
        <begin position="25"/>
        <end position="39"/>
    </location>
</feature>
<feature type="compositionally biased region" description="Low complexity" evidence="1">
    <location>
        <begin position="135"/>
        <end position="154"/>
    </location>
</feature>
<dbReference type="AlphaFoldDB" id="A0AAE0ZMD8"/>
<evidence type="ECO:0000313" key="2">
    <source>
        <dbReference type="EMBL" id="KAK3771561.1"/>
    </source>
</evidence>
<evidence type="ECO:0000256" key="1">
    <source>
        <dbReference type="SAM" id="MobiDB-lite"/>
    </source>
</evidence>
<feature type="region of interest" description="Disordered" evidence="1">
    <location>
        <begin position="1"/>
        <end position="39"/>
    </location>
</feature>
<protein>
    <submittedName>
        <fullName evidence="2">Uncharacterized protein</fullName>
    </submittedName>
</protein>
<name>A0AAE0ZMD8_9GAST</name>